<organism evidence="2">
    <name type="scientific">Noctiluca scintillans</name>
    <name type="common">Sea sparkle</name>
    <name type="synonym">Red tide dinoflagellate</name>
    <dbReference type="NCBI Taxonomy" id="2966"/>
    <lineage>
        <taxon>Eukaryota</taxon>
        <taxon>Sar</taxon>
        <taxon>Alveolata</taxon>
        <taxon>Dinophyceae</taxon>
        <taxon>Noctilucales</taxon>
        <taxon>Noctilucaceae</taxon>
        <taxon>Noctiluca</taxon>
    </lineage>
</organism>
<dbReference type="AlphaFoldDB" id="A0A7S1AXG4"/>
<reference evidence="2" key="1">
    <citation type="submission" date="2021-01" db="EMBL/GenBank/DDBJ databases">
        <authorList>
            <person name="Corre E."/>
            <person name="Pelletier E."/>
            <person name="Niang G."/>
            <person name="Scheremetjew M."/>
            <person name="Finn R."/>
            <person name="Kale V."/>
            <person name="Holt S."/>
            <person name="Cochrane G."/>
            <person name="Meng A."/>
            <person name="Brown T."/>
            <person name="Cohen L."/>
        </authorList>
    </citation>
    <scope>NUCLEOTIDE SEQUENCE</scope>
</reference>
<dbReference type="Pfam" id="PF10238">
    <property type="entry name" value="Eapp_C"/>
    <property type="match status" value="1"/>
</dbReference>
<dbReference type="InterPro" id="IPR019370">
    <property type="entry name" value="E2F-assoc_phosphoprotein"/>
</dbReference>
<evidence type="ECO:0000313" key="2">
    <source>
        <dbReference type="EMBL" id="CAD8866969.1"/>
    </source>
</evidence>
<gene>
    <name evidence="2" type="ORF">NSCI0253_LOCUS41324</name>
</gene>
<dbReference type="GO" id="GO:0005634">
    <property type="term" value="C:nucleus"/>
    <property type="evidence" value="ECO:0007669"/>
    <property type="project" value="TreeGrafter"/>
</dbReference>
<protein>
    <recommendedName>
        <fullName evidence="3">E2F-associated phosphoprotein</fullName>
    </recommendedName>
</protein>
<dbReference type="EMBL" id="HBFQ01058336">
    <property type="protein sequence ID" value="CAD8866969.1"/>
    <property type="molecule type" value="Transcribed_RNA"/>
</dbReference>
<feature type="region of interest" description="Disordered" evidence="1">
    <location>
        <begin position="1"/>
        <end position="22"/>
    </location>
</feature>
<dbReference type="PANTHER" id="PTHR15967:SF0">
    <property type="entry name" value="E2F-ASSOCIATED PHOSPHOPROTEIN"/>
    <property type="match status" value="1"/>
</dbReference>
<dbReference type="PANTHER" id="PTHR15967">
    <property type="entry name" value="E2F-ASSOCIATED PHOSPHOPROTEIN"/>
    <property type="match status" value="1"/>
</dbReference>
<sequence>MEVDEEATSRRNGVARVEEDDDDWNPTLGHGVVLQPYLLSFTPHETAARKDVGAEQLACDPFCDPDADDDDGRWVAKELLAPDVVNVRSTAAVLNCPGCFTPVCYQCQRHEVHAHQWRAAEVRNCTVDRGAPLLPKGSDTTYFPVRCAACNADVGLVDDQDMYILFQVLESLG</sequence>
<evidence type="ECO:0000256" key="1">
    <source>
        <dbReference type="SAM" id="MobiDB-lite"/>
    </source>
</evidence>
<accession>A0A7S1AXG4</accession>
<proteinExistence type="predicted"/>
<name>A0A7S1AXG4_NOCSC</name>
<evidence type="ECO:0008006" key="3">
    <source>
        <dbReference type="Google" id="ProtNLM"/>
    </source>
</evidence>